<organism evidence="1">
    <name type="scientific">Phage sp. ctKtV17</name>
    <dbReference type="NCBI Taxonomy" id="2825792"/>
    <lineage>
        <taxon>Viruses</taxon>
    </lineage>
</organism>
<dbReference type="EMBL" id="BK016166">
    <property type="protein sequence ID" value="DAF99454.1"/>
    <property type="molecule type" value="Genomic_DNA"/>
</dbReference>
<proteinExistence type="predicted"/>
<protein>
    <submittedName>
        <fullName evidence="1">Uncharacterized protein</fullName>
    </submittedName>
</protein>
<reference evidence="1" key="1">
    <citation type="journal article" date="2021" name="Proc. Natl. Acad. Sci. U.S.A.">
        <title>A Catalog of Tens of Thousands of Viruses from Human Metagenomes Reveals Hidden Associations with Chronic Diseases.</title>
        <authorList>
            <person name="Tisza M.J."/>
            <person name="Buck C.B."/>
        </authorList>
    </citation>
    <scope>NUCLEOTIDE SEQUENCE</scope>
    <source>
        <strain evidence="1">CtKtV17</strain>
    </source>
</reference>
<name>A0A8S5UYN3_9VIRU</name>
<sequence>MKIQAGAIAPPFYFETLQVFWAKHVVLYKHRLAKVEKRWTALHE</sequence>
<evidence type="ECO:0000313" key="1">
    <source>
        <dbReference type="EMBL" id="DAF99454.1"/>
    </source>
</evidence>
<accession>A0A8S5UYN3</accession>